<dbReference type="GO" id="GO:0004035">
    <property type="term" value="F:alkaline phosphatase activity"/>
    <property type="evidence" value="ECO:0007669"/>
    <property type="project" value="UniProtKB-EC"/>
</dbReference>
<dbReference type="OrthoDB" id="9763616at2"/>
<dbReference type="Gene3D" id="3.60.21.70">
    <property type="entry name" value="PhoD-like phosphatase"/>
    <property type="match status" value="1"/>
</dbReference>
<organism evidence="4 5">
    <name type="scientific">Zobellia galactanivorans (strain DSM 12802 / CCUG 47099 / CIP 106680 / NCIMB 13871 / Dsij)</name>
    <dbReference type="NCBI Taxonomy" id="63186"/>
    <lineage>
        <taxon>Bacteria</taxon>
        <taxon>Pseudomonadati</taxon>
        <taxon>Bacteroidota</taxon>
        <taxon>Flavobacteriia</taxon>
        <taxon>Flavobacteriales</taxon>
        <taxon>Flavobacteriaceae</taxon>
        <taxon>Zobellia</taxon>
    </lineage>
</organism>
<dbReference type="EMBL" id="FP476056">
    <property type="protein sequence ID" value="CAZ97674.1"/>
    <property type="molecule type" value="Genomic_DNA"/>
</dbReference>
<dbReference type="InterPro" id="IPR018946">
    <property type="entry name" value="PhoD-like_MPP"/>
</dbReference>
<dbReference type="InterPro" id="IPR052900">
    <property type="entry name" value="Phospholipid_Metab_Enz"/>
</dbReference>
<keyword evidence="4" id="KW-0378">Hydrolase</keyword>
<feature type="domain" description="Phospholipase D N-terminal" evidence="3">
    <location>
        <begin position="39"/>
        <end position="137"/>
    </location>
</feature>
<feature type="domain" description="PhoD-like phosphatase metallophosphatase" evidence="2">
    <location>
        <begin position="193"/>
        <end position="433"/>
    </location>
</feature>
<dbReference type="RefSeq" id="WP_013994864.1">
    <property type="nucleotide sequence ID" value="NC_015844.1"/>
</dbReference>
<dbReference type="HOGENOM" id="CLU_541776_0_0_10"/>
<evidence type="ECO:0000256" key="1">
    <source>
        <dbReference type="SAM" id="MobiDB-lite"/>
    </source>
</evidence>
<dbReference type="SUPFAM" id="SSF56300">
    <property type="entry name" value="Metallo-dependent phosphatases"/>
    <property type="match status" value="1"/>
</dbReference>
<dbReference type="InterPro" id="IPR029052">
    <property type="entry name" value="Metallo-depent_PP-like"/>
</dbReference>
<evidence type="ECO:0000313" key="4">
    <source>
        <dbReference type="EMBL" id="CAZ97674.1"/>
    </source>
</evidence>
<gene>
    <name evidence="4" type="primary">phoD1</name>
    <name evidence="4" type="ordered locus">zobellia_3536</name>
</gene>
<sequence>MKRRNFIKLTGAGATALSLKPPYEFIEHRSSIYSFPQMVGEVTQSSAILQTRLTSMNTMPENGFDSAEELLSYDIQGVRGFAKFELANNPKFKNAKASPWLEAIPDRDFIVKYKVDGLNADTPYFMRVRFGATPSKTQKGPVSQFSTLQTTDSEKPVSFVATSCLNLGKFFLGGGLLRAGSRSKAAEGEDRSLGFPALEEMSKLNPSFWVQTGDTVYYDYPNKEGIAKTRPELRAKWHRQMAMPRMYRFLGQTPVYLMKDDHEYRYNDSDNVENGKEPSPSLARATFLEQAPIAVFEDENAVTYRTRPINKHLQIWMPEGRDYRDANDKPDGPHKSIWGKEQLAWIKETLLASTATFKLFIVASPLVGPDDGTKHDNHVSYGGFQHERDAFFHWLKQHHLDSNFYIITGDRHWQYHSIHPAGFEEFGTGTVNGQNSRPGRKPGDPGSTDPLGFIRQPYIQEDPIGGFLHVKVSPPENGKTAQLTIETIAEDGSLLNTAVKHAK</sequence>
<protein>
    <submittedName>
        <fullName evidence="4">Alkaline phosphatase</fullName>
        <ecNumber evidence="4">3.1.3.1</ecNumber>
    </submittedName>
</protein>
<dbReference type="EC" id="3.1.3.1" evidence="4"/>
<dbReference type="InterPro" id="IPR032093">
    <property type="entry name" value="PhoD_N"/>
</dbReference>
<reference evidence="5" key="1">
    <citation type="submission" date="2009-07" db="EMBL/GenBank/DDBJ databases">
        <title>Complete genome sequence of Zobellia galactanivorans Dsij.</title>
        <authorList>
            <consortium name="Genoscope - CEA"/>
        </authorList>
    </citation>
    <scope>NUCLEOTIDE SEQUENCE [LARGE SCALE GENOMIC DNA]</scope>
    <source>
        <strain evidence="5">DSM 12802 / CCUG 47099 / CIP 106680 / NCIMB 13871 / Dsij</strain>
    </source>
</reference>
<dbReference type="AlphaFoldDB" id="G0L169"/>
<evidence type="ECO:0000259" key="3">
    <source>
        <dbReference type="Pfam" id="PF16655"/>
    </source>
</evidence>
<dbReference type="InterPro" id="IPR038607">
    <property type="entry name" value="PhoD-like_sf"/>
</dbReference>
<name>G0L169_ZOBGA</name>
<dbReference type="Proteomes" id="UP000008898">
    <property type="component" value="Chromosome"/>
</dbReference>
<evidence type="ECO:0000313" key="5">
    <source>
        <dbReference type="Proteomes" id="UP000008898"/>
    </source>
</evidence>
<feature type="region of interest" description="Disordered" evidence="1">
    <location>
        <begin position="427"/>
        <end position="453"/>
    </location>
</feature>
<keyword evidence="5" id="KW-1185">Reference proteome</keyword>
<proteinExistence type="predicted"/>
<dbReference type="STRING" id="63186.ZOBELLIA_3536"/>
<reference evidence="4 5" key="2">
    <citation type="journal article" date="2012" name="Environ. Microbiol.">
        <title>Characterization of the first alginolytic operons in a marine bacterium: from their emergence in marine Flavobacteriia to their independent transfers to marine Proteobacteria and human gut Bacteroides.</title>
        <authorList>
            <person name="Thomas F."/>
            <person name="Barbeyron T."/>
            <person name="Tonon T."/>
            <person name="Genicot S."/>
            <person name="Czjzek M."/>
            <person name="Michel G."/>
        </authorList>
    </citation>
    <scope>NUCLEOTIDE SEQUENCE [LARGE SCALE GENOMIC DNA]</scope>
    <source>
        <strain evidence="5">DSM 12802 / CCUG 47099 / CIP 106680 / NCIMB 13871 / Dsij</strain>
    </source>
</reference>
<dbReference type="Pfam" id="PF16655">
    <property type="entry name" value="PhoD_N"/>
    <property type="match status" value="1"/>
</dbReference>
<dbReference type="PATRIC" id="fig|63186.3.peg.3452"/>
<dbReference type="Gene3D" id="2.60.40.380">
    <property type="entry name" value="Purple acid phosphatase-like, N-terminal"/>
    <property type="match status" value="1"/>
</dbReference>
<dbReference type="Pfam" id="PF09423">
    <property type="entry name" value="PhoD"/>
    <property type="match status" value="1"/>
</dbReference>
<dbReference type="PANTHER" id="PTHR43606:SF1">
    <property type="entry name" value="PHOD-LIKE PHOSPHATASE METALLOPHOSPHATASE DOMAIN-CONTAINING PROTEIN"/>
    <property type="match status" value="1"/>
</dbReference>
<dbReference type="KEGG" id="zga:ZOBELLIA_3536"/>
<evidence type="ECO:0000259" key="2">
    <source>
        <dbReference type="Pfam" id="PF09423"/>
    </source>
</evidence>
<accession>G0L169</accession>
<dbReference type="PANTHER" id="PTHR43606">
    <property type="entry name" value="PHOSPHATASE, PUTATIVE (AFU_ORTHOLOGUE AFUA_6G08710)-RELATED"/>
    <property type="match status" value="1"/>
</dbReference>